<evidence type="ECO:0000256" key="5">
    <source>
        <dbReference type="ARBA" id="ARBA00023136"/>
    </source>
</evidence>
<evidence type="ECO:0000256" key="6">
    <source>
        <dbReference type="SAM" id="Phobius"/>
    </source>
</evidence>
<feature type="transmembrane region" description="Helical" evidence="6">
    <location>
        <begin position="72"/>
        <end position="93"/>
    </location>
</feature>
<feature type="domain" description="Polycystin" evidence="8">
    <location>
        <begin position="23"/>
        <end position="112"/>
    </location>
</feature>
<reference evidence="9" key="1">
    <citation type="submission" date="2012-09" db="EMBL/GenBank/DDBJ databases">
        <authorList>
            <person name="Martin A.A."/>
        </authorList>
    </citation>
    <scope>NUCLEOTIDE SEQUENCE</scope>
</reference>
<dbReference type="Pfam" id="PF20519">
    <property type="entry name" value="Polycystin_dom"/>
    <property type="match status" value="1"/>
</dbReference>
<accession>A0A158PB26</accession>
<keyword evidence="5 6" id="KW-0472">Membrane</keyword>
<dbReference type="InterPro" id="IPR046791">
    <property type="entry name" value="Polycystin_dom"/>
</dbReference>
<evidence type="ECO:0000256" key="2">
    <source>
        <dbReference type="ARBA" id="ARBA00007200"/>
    </source>
</evidence>
<dbReference type="InterPro" id="IPR051223">
    <property type="entry name" value="Polycystin"/>
</dbReference>
<reference evidence="10" key="2">
    <citation type="submission" date="2016-04" db="UniProtKB">
        <authorList>
            <consortium name="WormBaseParasite"/>
        </authorList>
    </citation>
    <scope>IDENTIFICATION</scope>
</reference>
<comment type="similarity">
    <text evidence="2">Belongs to the polycystin family.</text>
</comment>
<dbReference type="Proteomes" id="UP000035642">
    <property type="component" value="Unassembled WGS sequence"/>
</dbReference>
<evidence type="ECO:0000259" key="8">
    <source>
        <dbReference type="Pfam" id="PF20519"/>
    </source>
</evidence>
<dbReference type="InterPro" id="IPR013122">
    <property type="entry name" value="PKD1_2_channel"/>
</dbReference>
<evidence type="ECO:0000313" key="10">
    <source>
        <dbReference type="WBParaSite" id="ACAC_0001032001-mRNA-1"/>
    </source>
</evidence>
<organism evidence="9 10">
    <name type="scientific">Angiostrongylus cantonensis</name>
    <name type="common">Rat lungworm</name>
    <dbReference type="NCBI Taxonomy" id="6313"/>
    <lineage>
        <taxon>Eukaryota</taxon>
        <taxon>Metazoa</taxon>
        <taxon>Ecdysozoa</taxon>
        <taxon>Nematoda</taxon>
        <taxon>Chromadorea</taxon>
        <taxon>Rhabditida</taxon>
        <taxon>Rhabditina</taxon>
        <taxon>Rhabditomorpha</taxon>
        <taxon>Strongyloidea</taxon>
        <taxon>Metastrongylidae</taxon>
        <taxon>Angiostrongylus</taxon>
    </lineage>
</organism>
<proteinExistence type="inferred from homology"/>
<evidence type="ECO:0000259" key="7">
    <source>
        <dbReference type="Pfam" id="PF08016"/>
    </source>
</evidence>
<dbReference type="PANTHER" id="PTHR10877:SF183">
    <property type="entry name" value="AT14535P-RELATED"/>
    <property type="match status" value="1"/>
</dbReference>
<evidence type="ECO:0000256" key="3">
    <source>
        <dbReference type="ARBA" id="ARBA00022692"/>
    </source>
</evidence>
<evidence type="ECO:0000256" key="1">
    <source>
        <dbReference type="ARBA" id="ARBA00004141"/>
    </source>
</evidence>
<evidence type="ECO:0000256" key="4">
    <source>
        <dbReference type="ARBA" id="ARBA00022989"/>
    </source>
</evidence>
<dbReference type="GO" id="GO:0050982">
    <property type="term" value="P:detection of mechanical stimulus"/>
    <property type="evidence" value="ECO:0007669"/>
    <property type="project" value="TreeGrafter"/>
</dbReference>
<sequence length="345" mass="39581">MPKSNESRFTTVFYKILQSMNADFSYIYQSEEILTTRMNQGFIADYGGGGFILPAALLADGNRWIDRASRVVIIDFTMFNANVNLFCIARLLLELPASGGVLPSYRFSTYDLMRYFGSFGKTLIVLEGIFLGFVSMRMNTSFLDAMTDAFFDDVLDTQENFNNPKEAIETFFRVFNYIGFNKTMNQFLAALSRSTKDIGGFAVMFAMFFSVRLPRVGNTGDLIYRLDDLRKWKQIVYISIKNLFLAIIIDSHVEVKARLARQQEGQGIFDWLRRVTRTTPADSNISDESSCFRAGYDEKDIDTAFDKLDIKHTGKIDDSVRYLSFSYARLPYQCSFPFCLRMSLR</sequence>
<feature type="domain" description="Polycystin cation channel PKD1/PKD2" evidence="7">
    <location>
        <begin position="170"/>
        <end position="209"/>
    </location>
</feature>
<dbReference type="STRING" id="6313.A0A158PB26"/>
<protein>
    <submittedName>
        <fullName evidence="10">EF-hand domain-containing protein</fullName>
    </submittedName>
</protein>
<dbReference type="WBParaSite" id="ACAC_0001032001-mRNA-1">
    <property type="protein sequence ID" value="ACAC_0001032001-mRNA-1"/>
    <property type="gene ID" value="ACAC_0001032001"/>
</dbReference>
<dbReference type="GO" id="GO:0005262">
    <property type="term" value="F:calcium channel activity"/>
    <property type="evidence" value="ECO:0007669"/>
    <property type="project" value="TreeGrafter"/>
</dbReference>
<feature type="transmembrane region" description="Helical" evidence="6">
    <location>
        <begin position="113"/>
        <end position="134"/>
    </location>
</feature>
<dbReference type="AlphaFoldDB" id="A0A158PB26"/>
<name>A0A158PB26_ANGCA</name>
<comment type="subcellular location">
    <subcellularLocation>
        <location evidence="1">Membrane</location>
        <topology evidence="1">Multi-pass membrane protein</topology>
    </subcellularLocation>
</comment>
<keyword evidence="4 6" id="KW-1133">Transmembrane helix</keyword>
<dbReference type="GO" id="GO:0016020">
    <property type="term" value="C:membrane"/>
    <property type="evidence" value="ECO:0007669"/>
    <property type="project" value="UniProtKB-SubCell"/>
</dbReference>
<keyword evidence="3 6" id="KW-0812">Transmembrane</keyword>
<keyword evidence="9" id="KW-1185">Reference proteome</keyword>
<dbReference type="PANTHER" id="PTHR10877">
    <property type="entry name" value="POLYCYSTIN FAMILY MEMBER"/>
    <property type="match status" value="1"/>
</dbReference>
<dbReference type="Pfam" id="PF08016">
    <property type="entry name" value="PKD_channel"/>
    <property type="match status" value="1"/>
</dbReference>
<evidence type="ECO:0000313" key="9">
    <source>
        <dbReference type="Proteomes" id="UP000035642"/>
    </source>
</evidence>